<dbReference type="OrthoDB" id="9803632at2"/>
<comment type="subcellular location">
    <subcellularLocation>
        <location evidence="1">Membrane</location>
        <topology evidence="1">Multi-pass membrane protein</topology>
    </subcellularLocation>
</comment>
<keyword evidence="2" id="KW-1003">Cell membrane</keyword>
<dbReference type="STRING" id="1397666.RS24_01041"/>
<evidence type="ECO:0000256" key="3">
    <source>
        <dbReference type="ARBA" id="ARBA00022692"/>
    </source>
</evidence>
<evidence type="ECO:0000313" key="7">
    <source>
        <dbReference type="EMBL" id="ERL46058.1"/>
    </source>
</evidence>
<dbReference type="EMBL" id="AWXE01000004">
    <property type="protein sequence ID" value="ERL46058.1"/>
    <property type="molecule type" value="Genomic_DNA"/>
</dbReference>
<dbReference type="InterPro" id="IPR044878">
    <property type="entry name" value="UbiA_sf"/>
</dbReference>
<dbReference type="InterPro" id="IPR050475">
    <property type="entry name" value="Prenyltransferase_related"/>
</dbReference>
<reference evidence="7 8" key="1">
    <citation type="journal article" date="2014" name="FEMS Microbiol. Ecol.">
        <title>Genomic differentiation among two strains of the PS1 clade isolated from geographically separated marine habitats.</title>
        <authorList>
            <person name="Jimenez-Infante F."/>
            <person name="Ngugi D.K."/>
            <person name="Alam I."/>
            <person name="Rashid M."/>
            <person name="Baalawi W."/>
            <person name="Kamau A.A."/>
            <person name="Bajic V.B."/>
            <person name="Stingl U."/>
        </authorList>
    </citation>
    <scope>NUCLEOTIDE SEQUENCE [LARGE SCALE GENOMIC DNA]</scope>
    <source>
        <strain evidence="7 8">RS24</strain>
    </source>
</reference>
<dbReference type="PANTHER" id="PTHR42723">
    <property type="entry name" value="CHLOROPHYLL SYNTHASE"/>
    <property type="match status" value="1"/>
</dbReference>
<evidence type="ECO:0000256" key="5">
    <source>
        <dbReference type="ARBA" id="ARBA00023136"/>
    </source>
</evidence>
<feature type="transmembrane region" description="Helical" evidence="6">
    <location>
        <begin position="16"/>
        <end position="33"/>
    </location>
</feature>
<comment type="caution">
    <text evidence="7">The sequence shown here is derived from an EMBL/GenBank/DDBJ whole genome shotgun (WGS) entry which is preliminary data.</text>
</comment>
<dbReference type="eggNOG" id="COG0382">
    <property type="taxonomic scope" value="Bacteria"/>
</dbReference>
<keyword evidence="3 6" id="KW-0812">Transmembrane</keyword>
<evidence type="ECO:0000256" key="6">
    <source>
        <dbReference type="SAM" id="Phobius"/>
    </source>
</evidence>
<proteinExistence type="predicted"/>
<accession>U2WR88</accession>
<dbReference type="Proteomes" id="UP000016762">
    <property type="component" value="Unassembled WGS sequence"/>
</dbReference>
<dbReference type="GO" id="GO:0016020">
    <property type="term" value="C:membrane"/>
    <property type="evidence" value="ECO:0007669"/>
    <property type="project" value="UniProtKB-SubCell"/>
</dbReference>
<gene>
    <name evidence="7" type="ORF">RS24_01041</name>
</gene>
<dbReference type="AlphaFoldDB" id="U2WR88"/>
<dbReference type="GO" id="GO:0004585">
    <property type="term" value="F:ornithine carbamoyltransferase activity"/>
    <property type="evidence" value="ECO:0007669"/>
    <property type="project" value="UniProtKB-EC"/>
</dbReference>
<dbReference type="Pfam" id="PF01040">
    <property type="entry name" value="UbiA"/>
    <property type="match status" value="1"/>
</dbReference>
<feature type="transmembrane region" description="Helical" evidence="6">
    <location>
        <begin position="241"/>
        <end position="260"/>
    </location>
</feature>
<keyword evidence="7" id="KW-0808">Transferase</keyword>
<feature type="transmembrane region" description="Helical" evidence="6">
    <location>
        <begin position="198"/>
        <end position="221"/>
    </location>
</feature>
<keyword evidence="5 6" id="KW-0472">Membrane</keyword>
<name>U2WR88_9PROT</name>
<feature type="transmembrane region" description="Helical" evidence="6">
    <location>
        <begin position="109"/>
        <end position="127"/>
    </location>
</feature>
<evidence type="ECO:0000256" key="1">
    <source>
        <dbReference type="ARBA" id="ARBA00004141"/>
    </source>
</evidence>
<feature type="transmembrane region" description="Helical" evidence="6">
    <location>
        <begin position="81"/>
        <end position="103"/>
    </location>
</feature>
<dbReference type="RefSeq" id="WP_021777037.1">
    <property type="nucleotide sequence ID" value="NZ_AWXE01000004.1"/>
</dbReference>
<dbReference type="CDD" id="cd13963">
    <property type="entry name" value="PT_UbiA_2"/>
    <property type="match status" value="1"/>
</dbReference>
<protein>
    <submittedName>
        <fullName evidence="7">Ornithine carbamoyltransferase protein</fullName>
        <ecNumber evidence="7">2.1.3.3</ecNumber>
    </submittedName>
</protein>
<evidence type="ECO:0000313" key="8">
    <source>
        <dbReference type="Proteomes" id="UP000016762"/>
    </source>
</evidence>
<dbReference type="GO" id="GO:0016765">
    <property type="term" value="F:transferase activity, transferring alkyl or aryl (other than methyl) groups"/>
    <property type="evidence" value="ECO:0007669"/>
    <property type="project" value="InterPro"/>
</dbReference>
<feature type="transmembrane region" description="Helical" evidence="6">
    <location>
        <begin position="272"/>
        <end position="289"/>
    </location>
</feature>
<dbReference type="Gene3D" id="1.10.357.140">
    <property type="entry name" value="UbiA prenyltransferase"/>
    <property type="match status" value="1"/>
</dbReference>
<dbReference type="EC" id="2.1.3.3" evidence="7"/>
<keyword evidence="4 6" id="KW-1133">Transmembrane helix</keyword>
<sequence length="290" mass="32427">MRRFINYWLLLRPKQWIKNGFVVAPLFFSGNFISPDTIICFISFLSFALLSSSVYILNDLTDIEADKLHKKKKIRPLASGAISKFEAVTIMLLLLSCIIALSISFNYSTTANLLLFLYAIINLGYSFGLKHIPILELLMVASGFVIRLMFGASTLAISLSPWIIMCTGLLSLMLAVGKRRGDLVQSNDQNLKRHSLKGYNLTFLDQINTFAAAAVFTSYIIFCTSSYAITQFGEEVLSTSVFVLLGILIYLKLLAVDGLGDDPTSLVLKNRGIRLTVICWIINFIIIIYF</sequence>
<evidence type="ECO:0000256" key="2">
    <source>
        <dbReference type="ARBA" id="ARBA00022475"/>
    </source>
</evidence>
<keyword evidence="8" id="KW-1185">Reference proteome</keyword>
<evidence type="ECO:0000256" key="4">
    <source>
        <dbReference type="ARBA" id="ARBA00022989"/>
    </source>
</evidence>
<dbReference type="InterPro" id="IPR000537">
    <property type="entry name" value="UbiA_prenyltransferase"/>
</dbReference>
<dbReference type="PANTHER" id="PTHR42723:SF1">
    <property type="entry name" value="CHLOROPHYLL SYNTHASE, CHLOROPLASTIC"/>
    <property type="match status" value="1"/>
</dbReference>
<feature type="transmembrane region" description="Helical" evidence="6">
    <location>
        <begin position="159"/>
        <end position="177"/>
    </location>
</feature>
<organism evidence="7 8">
    <name type="scientific">Candidatus Micropelagius thuwalensis</name>
    <dbReference type="NCBI Taxonomy" id="1397666"/>
    <lineage>
        <taxon>Bacteria</taxon>
        <taxon>Pseudomonadati</taxon>
        <taxon>Pseudomonadota</taxon>
        <taxon>Alphaproteobacteria</taxon>
        <taxon>PS1 clade</taxon>
        <taxon>Candidatus Micropelagius</taxon>
    </lineage>
</organism>